<proteinExistence type="predicted"/>
<dbReference type="InterPro" id="IPR045455">
    <property type="entry name" value="NrS-1_pol-like_helicase"/>
</dbReference>
<dbReference type="OrthoDB" id="8215052at2"/>
<evidence type="ECO:0000259" key="2">
    <source>
        <dbReference type="Pfam" id="PF19263"/>
    </source>
</evidence>
<gene>
    <name evidence="4" type="ORF">ROA7023_04197</name>
</gene>
<dbReference type="RefSeq" id="WP_085880903.1">
    <property type="nucleotide sequence ID" value="NZ_FWFZ01000043.1"/>
</dbReference>
<evidence type="ECO:0000259" key="1">
    <source>
        <dbReference type="Pfam" id="PF08707"/>
    </source>
</evidence>
<name>A0A1Y5TXU7_9RHOB</name>
<dbReference type="Gene3D" id="3.40.50.300">
    <property type="entry name" value="P-loop containing nucleotide triphosphate hydrolases"/>
    <property type="match status" value="1"/>
</dbReference>
<dbReference type="Pfam" id="PF19263">
    <property type="entry name" value="DUF5906"/>
    <property type="match status" value="1"/>
</dbReference>
<dbReference type="Pfam" id="PF22548">
    <property type="entry name" value="AEP-TOTE"/>
    <property type="match status" value="1"/>
</dbReference>
<dbReference type="GO" id="GO:0016817">
    <property type="term" value="F:hydrolase activity, acting on acid anhydrides"/>
    <property type="evidence" value="ECO:0007669"/>
    <property type="project" value="InterPro"/>
</dbReference>
<feature type="domain" description="NrS-1 polymerase-like helicase" evidence="2">
    <location>
        <begin position="456"/>
        <end position="564"/>
    </location>
</feature>
<dbReference type="Pfam" id="PF08707">
    <property type="entry name" value="PriCT_2"/>
    <property type="match status" value="1"/>
</dbReference>
<protein>
    <submittedName>
        <fullName evidence="4">Uncharacterized protein</fullName>
    </submittedName>
</protein>
<dbReference type="EMBL" id="FWFZ01000043">
    <property type="protein sequence ID" value="SLN76521.1"/>
    <property type="molecule type" value="Genomic_DNA"/>
</dbReference>
<dbReference type="AlphaFoldDB" id="A0A1Y5TXU7"/>
<keyword evidence="5" id="KW-1185">Reference proteome</keyword>
<dbReference type="SUPFAM" id="SSF52540">
    <property type="entry name" value="P-loop containing nucleoside triphosphate hydrolases"/>
    <property type="match status" value="1"/>
</dbReference>
<sequence>MNIVEQIVALADKQAHTEGFFDRKKGKYAYRKVEGPITLDKIAKHLDGSQPLGMYMTDNGKSPCLVFDFDDHDKEGIAIAPTITVARALDALGVPHLIFRSGGGHGYHIWMFFEQAMSQDALWKASKDILALVDEDHARYVPVASGKLNQKKLDARGKLSHIEHGVEVLPKGDENQNVAIPCSRASVPMRLVSSGSIVSLEECSLDDLTLEFVPVASAEVAPADMGAANEDAAFDCYIKNFDVNDYAKWGGAGIGLVAAFGKGPRADWAHERWLEWTKTSDKYRRGDEDQWKAFKPKKYSPLSFWRIATRHGYKGPWPGKKASAGDISDFNEEWALMNVNGKVEFLNTTSGDVSNTDSFYLLTKPDEGVRNRWLSSPRRRQFNGYTFAAPEYEGDKWNLFRGWPVEPTNGDASLFEKYVVEMLCYGDQELAHWVMTFIADAIQQPWSPRPGAGLALRGPQGSGKSFLGKCVKAALGNLALEVTNSDRVTQQFNDMLVGKTALLCEEAFFTGSPQQQLMLKNLITADDWTFEPKNRKTFTTPNIFRIIATTNNSQAVAIDNDDRRWTIIESKPACPHSPTSRASYEWWAPYYSLIRDDPGAVLRYLLDYKVDKALISFPYLTDAKGEDKITSDPLLQVLVHMVETGTCPDDLRGDGRVASAAVYEAVKERGGRWLTSQSLANDLRKRFGAQTARNCIKVKRIEWRPDGNGVITPIITKRTDRDGLQMPPLGELRAMVSAVTGQAHEGPEAWIAYEPDTAVHLAADPNGGDADDLEQYLERQIVMDQGKVVEADIPF</sequence>
<evidence type="ECO:0000313" key="5">
    <source>
        <dbReference type="Proteomes" id="UP000193900"/>
    </source>
</evidence>
<dbReference type="Proteomes" id="UP000193900">
    <property type="component" value="Unassembled WGS sequence"/>
</dbReference>
<evidence type="ECO:0000313" key="4">
    <source>
        <dbReference type="EMBL" id="SLN76521.1"/>
    </source>
</evidence>
<feature type="domain" description="Primase C-terminal 2" evidence="1">
    <location>
        <begin position="240"/>
        <end position="308"/>
    </location>
</feature>
<dbReference type="InterPro" id="IPR027417">
    <property type="entry name" value="P-loop_NTPase"/>
</dbReference>
<reference evidence="4 5" key="1">
    <citation type="submission" date="2017-03" db="EMBL/GenBank/DDBJ databases">
        <authorList>
            <person name="Afonso C.L."/>
            <person name="Miller P.J."/>
            <person name="Scott M.A."/>
            <person name="Spackman E."/>
            <person name="Goraichik I."/>
            <person name="Dimitrov K.M."/>
            <person name="Suarez D.L."/>
            <person name="Swayne D.E."/>
        </authorList>
    </citation>
    <scope>NUCLEOTIDE SEQUENCE [LARGE SCALE GENOMIC DNA]</scope>
    <source>
        <strain evidence="4 5">CECT 7023</strain>
    </source>
</reference>
<accession>A0A1Y5TXU7</accession>
<dbReference type="InterPro" id="IPR054347">
    <property type="entry name" value="TOTE_primase"/>
</dbReference>
<feature type="domain" description="TOTE conflict system primase" evidence="3">
    <location>
        <begin position="35"/>
        <end position="130"/>
    </location>
</feature>
<dbReference type="CDD" id="cd00525">
    <property type="entry name" value="AE_Prim_S_like"/>
    <property type="match status" value="1"/>
</dbReference>
<organism evidence="4 5">
    <name type="scientific">Roseisalinus antarcticus</name>
    <dbReference type="NCBI Taxonomy" id="254357"/>
    <lineage>
        <taxon>Bacteria</taxon>
        <taxon>Pseudomonadati</taxon>
        <taxon>Pseudomonadota</taxon>
        <taxon>Alphaproteobacteria</taxon>
        <taxon>Rhodobacterales</taxon>
        <taxon>Roseobacteraceae</taxon>
        <taxon>Roseisalinus</taxon>
    </lineage>
</organism>
<dbReference type="InterPro" id="IPR014819">
    <property type="entry name" value="PriCT_2"/>
</dbReference>
<evidence type="ECO:0000259" key="3">
    <source>
        <dbReference type="Pfam" id="PF22548"/>
    </source>
</evidence>